<proteinExistence type="predicted"/>
<protein>
    <submittedName>
        <fullName evidence="1">Uncharacterized protein MANES_17G074300</fullName>
    </submittedName>
</protein>
<dbReference type="EMBL" id="GGEC01088867">
    <property type="protein sequence ID" value="MBX69351.1"/>
    <property type="molecule type" value="Transcribed_RNA"/>
</dbReference>
<accession>A0A2P2QR35</accession>
<organism evidence="1">
    <name type="scientific">Rhizophora mucronata</name>
    <name type="common">Asiatic mangrove</name>
    <dbReference type="NCBI Taxonomy" id="61149"/>
    <lineage>
        <taxon>Eukaryota</taxon>
        <taxon>Viridiplantae</taxon>
        <taxon>Streptophyta</taxon>
        <taxon>Embryophyta</taxon>
        <taxon>Tracheophyta</taxon>
        <taxon>Spermatophyta</taxon>
        <taxon>Magnoliopsida</taxon>
        <taxon>eudicotyledons</taxon>
        <taxon>Gunneridae</taxon>
        <taxon>Pentapetalae</taxon>
        <taxon>rosids</taxon>
        <taxon>fabids</taxon>
        <taxon>Malpighiales</taxon>
        <taxon>Rhizophoraceae</taxon>
        <taxon>Rhizophora</taxon>
    </lineage>
</organism>
<sequence>MVDCLEILAQWYDKF</sequence>
<reference evidence="1" key="1">
    <citation type="submission" date="2018-02" db="EMBL/GenBank/DDBJ databases">
        <title>Rhizophora mucronata_Transcriptome.</title>
        <authorList>
            <person name="Meera S.P."/>
            <person name="Sreeshan A."/>
            <person name="Augustine A."/>
        </authorList>
    </citation>
    <scope>NUCLEOTIDE SEQUENCE</scope>
    <source>
        <tissue evidence="1">Leaf</tissue>
    </source>
</reference>
<evidence type="ECO:0000313" key="1">
    <source>
        <dbReference type="EMBL" id="MBX69351.1"/>
    </source>
</evidence>
<name>A0A2P2QR35_RHIMU</name>